<sequence>MTTNKFEESLKEGPHNQLQQLLGHWSGKTKTWFEKDVLSDESDAEATITSLLDGRFISIDYHSSLDGKPFVGKMILGFDIPYQRFTSSWIDSFHMGSQIMLSSGESKGKGFSVLGSYGNPEYGDKLWGWRTEIQFLSEKEFSLTAFNISPEGEEAKATETIYKRVG</sequence>
<dbReference type="Pfam" id="PF07617">
    <property type="entry name" value="DUF1579"/>
    <property type="match status" value="1"/>
</dbReference>
<dbReference type="EMBL" id="RQFO01000017">
    <property type="protein sequence ID" value="TGL00622.1"/>
    <property type="molecule type" value="Genomic_DNA"/>
</dbReference>
<name>A0ABY2LN73_9LEPT</name>
<comment type="caution">
    <text evidence="1">The sequence shown here is derived from an EMBL/GenBank/DDBJ whole genome shotgun (WGS) entry which is preliminary data.</text>
</comment>
<evidence type="ECO:0000313" key="2">
    <source>
        <dbReference type="Proteomes" id="UP000297465"/>
    </source>
</evidence>
<reference evidence="2" key="1">
    <citation type="journal article" date="2019" name="PLoS Negl. Trop. Dis.">
        <title>Revisiting the worldwide diversity of Leptospira species in the environment.</title>
        <authorList>
            <person name="Vincent A.T."/>
            <person name="Schiettekatte O."/>
            <person name="Bourhy P."/>
            <person name="Veyrier F.J."/>
            <person name="Picardeau M."/>
        </authorList>
    </citation>
    <scope>NUCLEOTIDE SEQUENCE [LARGE SCALE GENOMIC DNA]</scope>
    <source>
        <strain evidence="2">201800278</strain>
    </source>
</reference>
<dbReference type="InterPro" id="IPR011473">
    <property type="entry name" value="DUF1579"/>
</dbReference>
<gene>
    <name evidence="1" type="ORF">EHQ31_17705</name>
</gene>
<accession>A0ABY2LN73</accession>
<proteinExistence type="predicted"/>
<protein>
    <submittedName>
        <fullName evidence="1">DUF1579 domain-containing protein</fullName>
    </submittedName>
</protein>
<dbReference type="Proteomes" id="UP000297465">
    <property type="component" value="Unassembled WGS sequence"/>
</dbReference>
<evidence type="ECO:0000313" key="1">
    <source>
        <dbReference type="EMBL" id="TGL00622.1"/>
    </source>
</evidence>
<keyword evidence="2" id="KW-1185">Reference proteome</keyword>
<dbReference type="RefSeq" id="WP_135572513.1">
    <property type="nucleotide sequence ID" value="NZ_RQFN01000024.1"/>
</dbReference>
<organism evidence="1 2">
    <name type="scientific">Leptospira montravelensis</name>
    <dbReference type="NCBI Taxonomy" id="2484961"/>
    <lineage>
        <taxon>Bacteria</taxon>
        <taxon>Pseudomonadati</taxon>
        <taxon>Spirochaetota</taxon>
        <taxon>Spirochaetia</taxon>
        <taxon>Leptospirales</taxon>
        <taxon>Leptospiraceae</taxon>
        <taxon>Leptospira</taxon>
    </lineage>
</organism>